<proteinExistence type="predicted"/>
<keyword evidence="4" id="KW-1185">Reference proteome</keyword>
<dbReference type="Proteomes" id="UP000503278">
    <property type="component" value="Chromosome"/>
</dbReference>
<protein>
    <submittedName>
        <fullName evidence="3">Nuclear transport factor 2 family protein</fullName>
    </submittedName>
</protein>
<dbReference type="KEGG" id="mrob:HH214_10995"/>
<name>A0A7L5E7U0_9SPHI</name>
<dbReference type="SUPFAM" id="SSF54427">
    <property type="entry name" value="NTF2-like"/>
    <property type="match status" value="1"/>
</dbReference>
<organism evidence="3 4">
    <name type="scientific">Mucilaginibacter robiniae</name>
    <dbReference type="NCBI Taxonomy" id="2728022"/>
    <lineage>
        <taxon>Bacteria</taxon>
        <taxon>Pseudomonadati</taxon>
        <taxon>Bacteroidota</taxon>
        <taxon>Sphingobacteriia</taxon>
        <taxon>Sphingobacteriales</taxon>
        <taxon>Sphingobacteriaceae</taxon>
        <taxon>Mucilaginibacter</taxon>
    </lineage>
</organism>
<evidence type="ECO:0000259" key="2">
    <source>
        <dbReference type="Pfam" id="PF14534"/>
    </source>
</evidence>
<evidence type="ECO:0000313" key="4">
    <source>
        <dbReference type="Proteomes" id="UP000503278"/>
    </source>
</evidence>
<feature type="signal peptide" evidence="1">
    <location>
        <begin position="1"/>
        <end position="21"/>
    </location>
</feature>
<accession>A0A7L5E7U0</accession>
<feature type="domain" description="DUF4440" evidence="2">
    <location>
        <begin position="30"/>
        <end position="134"/>
    </location>
</feature>
<feature type="chain" id="PRO_5029469178" evidence="1">
    <location>
        <begin position="22"/>
        <end position="146"/>
    </location>
</feature>
<evidence type="ECO:0000256" key="1">
    <source>
        <dbReference type="SAM" id="SignalP"/>
    </source>
</evidence>
<gene>
    <name evidence="3" type="ORF">HH214_10995</name>
</gene>
<keyword evidence="1" id="KW-0732">Signal</keyword>
<dbReference type="InterPro" id="IPR027843">
    <property type="entry name" value="DUF4440"/>
</dbReference>
<reference evidence="3 4" key="1">
    <citation type="submission" date="2020-04" db="EMBL/GenBank/DDBJ databases">
        <title>Genome sequencing of novel species.</title>
        <authorList>
            <person name="Heo J."/>
            <person name="Kim S.-J."/>
            <person name="Kim J.-S."/>
            <person name="Hong S.-B."/>
            <person name="Kwon S.-W."/>
        </authorList>
    </citation>
    <scope>NUCLEOTIDE SEQUENCE [LARGE SCALE GENOMIC DNA]</scope>
    <source>
        <strain evidence="3 4">F39-2</strain>
    </source>
</reference>
<dbReference type="AlphaFoldDB" id="A0A7L5E7U0"/>
<dbReference type="Pfam" id="PF14534">
    <property type="entry name" value="DUF4440"/>
    <property type="match status" value="1"/>
</dbReference>
<dbReference type="EMBL" id="CP051682">
    <property type="protein sequence ID" value="QJD98379.1"/>
    <property type="molecule type" value="Genomic_DNA"/>
</dbReference>
<dbReference type="InterPro" id="IPR032710">
    <property type="entry name" value="NTF2-like_dom_sf"/>
</dbReference>
<evidence type="ECO:0000313" key="3">
    <source>
        <dbReference type="EMBL" id="QJD98379.1"/>
    </source>
</evidence>
<sequence length="146" mass="15850">MNRKLLLFFICIMIMSISAMAQSKEETEVAQAVTALTKAMTDADTTQLSKLTSAHLSYGHSSGKVQTQAEFIHSLATGESDFVSINLTEQTITVSGTTALVRHTLAATTNDSGKPGTVKLYILLVWQKTKSHWILLGRQAIKPPVS</sequence>
<dbReference type="Gene3D" id="3.10.450.50">
    <property type="match status" value="1"/>
</dbReference>